<organism evidence="1 2">
    <name type="scientific">Mycolicibacterium parafortuitum</name>
    <name type="common">Mycobacterium parafortuitum</name>
    <dbReference type="NCBI Taxonomy" id="39692"/>
    <lineage>
        <taxon>Bacteria</taxon>
        <taxon>Bacillati</taxon>
        <taxon>Actinomycetota</taxon>
        <taxon>Actinomycetes</taxon>
        <taxon>Mycobacteriales</taxon>
        <taxon>Mycobacteriaceae</taxon>
        <taxon>Mycolicibacterium</taxon>
    </lineage>
</organism>
<sequence>MAYRSAVIDDNVLGKQTVDGRKRAFRQLRELYALDGSKLLFRAMRDLWEYDDEGQPLLAVLCALSRDRLLRASSSVILTAEIGSEVSSADFEKAIEEKFPGIYKTSICQKVGRNVASSWRQAGHLVKETRARKVRAHPRCTPAAVAYALMLGHLEGQRGQSLFNTLWANILDHPTSQLIEHAATASQLGMIEFRRAGGVMEVGFTRLLRPFDHESRMLD</sequence>
<dbReference type="EMBL" id="JAOXLN010000006">
    <property type="protein sequence ID" value="MDZ5085234.1"/>
    <property type="molecule type" value="Genomic_DNA"/>
</dbReference>
<keyword evidence="2" id="KW-1185">Reference proteome</keyword>
<accession>A0ACC6ME34</accession>
<comment type="caution">
    <text evidence="1">The sequence shown here is derived from an EMBL/GenBank/DDBJ whole genome shotgun (WGS) entry which is preliminary data.</text>
</comment>
<evidence type="ECO:0000313" key="1">
    <source>
        <dbReference type="EMBL" id="MDZ5085234.1"/>
    </source>
</evidence>
<protein>
    <submittedName>
        <fullName evidence="1">Uncharacterized protein</fullName>
    </submittedName>
</protein>
<name>A0ACC6ME34_MYCPF</name>
<evidence type="ECO:0000313" key="2">
    <source>
        <dbReference type="Proteomes" id="UP001289645"/>
    </source>
</evidence>
<reference evidence="1 2" key="1">
    <citation type="journal article" date="2021" name="Chemosphere">
        <title>Bioballs carrying a syntrophic Rhodococcus and Mycolicibacterium consortium for simultaneous sorption and biodegradation of fuel oil in contaminated freshwater.</title>
        <authorList>
            <person name="Naloka K."/>
            <person name="Polrit D."/>
            <person name="Muangchinda C."/>
            <person name="Thoetkiattikul H."/>
            <person name="Pinyakong O."/>
        </authorList>
    </citation>
    <scope>NUCLEOTIDE SEQUENCE [LARGE SCALE GENOMIC DNA]</scope>
    <source>
        <strain evidence="1 2">J101</strain>
    </source>
</reference>
<gene>
    <name evidence="1" type="ORF">OHX15_07525</name>
</gene>
<dbReference type="Proteomes" id="UP001289645">
    <property type="component" value="Unassembled WGS sequence"/>
</dbReference>
<proteinExistence type="predicted"/>